<dbReference type="SUPFAM" id="SSF63411">
    <property type="entry name" value="LuxS/MPP-like metallohydrolase"/>
    <property type="match status" value="2"/>
</dbReference>
<protein>
    <submittedName>
        <fullName evidence="2">Uncharacterized protein</fullName>
    </submittedName>
</protein>
<dbReference type="Gene3D" id="3.30.830.10">
    <property type="entry name" value="Metalloenzyme, LuxS/M16 peptidase-like"/>
    <property type="match status" value="1"/>
</dbReference>
<dbReference type="EMBL" id="CP108264">
    <property type="protein sequence ID" value="WTU73310.1"/>
    <property type="molecule type" value="Genomic_DNA"/>
</dbReference>
<proteinExistence type="predicted"/>
<gene>
    <name evidence="2" type="ORF">OG327_08155</name>
</gene>
<sequence length="485" mass="52873">MQRTSAGGVTLLTTPAPGPLTARLTFGCGARDETAPTMGVTRVIEALVRAEIGTPLHEFTTTVGTAETHFTATGTPPAVARFLHTVCRTLSDLPLHRTAHATRLLGMDGTRIPEHRAVEPLSARFGPHAAGLVLHHDNTMYESITPDMVRAHAATFFTRGNAVLALDGPTPDALALPLPDAPKPQRTTPRARTGASWQHRPVPTVSLLLTSGASSAAADAAHTILRRRVERSARDLQAVGNDVTAHRVPRDRLTLDRIIVLDVLEGRAEQAAESLWYEARHLATEGATETELHAFTTHARAAQDFTDSHWRTLERAVTAELFGTPFLDDRTLLETLKAVTPQDVRHAAQQALTDAVIVVPPQAFLRLRTPQGAALPPSDCWRTHGPATSGTVFPMPRLSRARTPRNERGEWVMTPWGLVCRDSTEDEHDIRFDQVALMVRDGDDRTVLTGCGCYLHVHPRYFKRGNRLTAALDAAVPAHLVRDAP</sequence>
<name>A0AAU2JMY8_9ACTN</name>
<organism evidence="2">
    <name type="scientific">Streptomyces sp. NBC_00049</name>
    <dbReference type="NCBI Taxonomy" id="2903617"/>
    <lineage>
        <taxon>Bacteria</taxon>
        <taxon>Bacillati</taxon>
        <taxon>Actinomycetota</taxon>
        <taxon>Actinomycetes</taxon>
        <taxon>Kitasatosporales</taxon>
        <taxon>Streptomycetaceae</taxon>
        <taxon>Streptomyces</taxon>
    </lineage>
</organism>
<feature type="region of interest" description="Disordered" evidence="1">
    <location>
        <begin position="176"/>
        <end position="198"/>
    </location>
</feature>
<evidence type="ECO:0000256" key="1">
    <source>
        <dbReference type="SAM" id="MobiDB-lite"/>
    </source>
</evidence>
<reference evidence="2" key="1">
    <citation type="submission" date="2022-10" db="EMBL/GenBank/DDBJ databases">
        <title>The complete genomes of actinobacterial strains from the NBC collection.</title>
        <authorList>
            <person name="Joergensen T.S."/>
            <person name="Alvarez Arevalo M."/>
            <person name="Sterndorff E.B."/>
            <person name="Faurdal D."/>
            <person name="Vuksanovic O."/>
            <person name="Mourched A.-S."/>
            <person name="Charusanti P."/>
            <person name="Shaw S."/>
            <person name="Blin K."/>
            <person name="Weber T."/>
        </authorList>
    </citation>
    <scope>NUCLEOTIDE SEQUENCE</scope>
    <source>
        <strain evidence="2">NBC_00049</strain>
    </source>
</reference>
<dbReference type="AlphaFoldDB" id="A0AAU2JMY8"/>
<accession>A0AAU2JMY8</accession>
<evidence type="ECO:0000313" key="2">
    <source>
        <dbReference type="EMBL" id="WTU73310.1"/>
    </source>
</evidence>
<dbReference type="InterPro" id="IPR011249">
    <property type="entry name" value="Metalloenz_LuxS/M16"/>
</dbReference>
<dbReference type="GO" id="GO:0046872">
    <property type="term" value="F:metal ion binding"/>
    <property type="evidence" value="ECO:0007669"/>
    <property type="project" value="InterPro"/>
</dbReference>